<evidence type="ECO:0000256" key="1">
    <source>
        <dbReference type="ARBA" id="ARBA00009752"/>
    </source>
</evidence>
<evidence type="ECO:0000256" key="5">
    <source>
        <dbReference type="ARBA" id="ARBA00023180"/>
    </source>
</evidence>
<feature type="transmembrane region" description="Helical" evidence="7">
    <location>
        <begin position="39"/>
        <end position="57"/>
    </location>
</feature>
<evidence type="ECO:0000256" key="2">
    <source>
        <dbReference type="ARBA" id="ARBA00022729"/>
    </source>
</evidence>
<organism evidence="9 10">
    <name type="scientific">Cirrhinus molitorella</name>
    <name type="common">mud carp</name>
    <dbReference type="NCBI Taxonomy" id="172907"/>
    <lineage>
        <taxon>Eukaryota</taxon>
        <taxon>Metazoa</taxon>
        <taxon>Chordata</taxon>
        <taxon>Craniata</taxon>
        <taxon>Vertebrata</taxon>
        <taxon>Euteleostomi</taxon>
        <taxon>Actinopterygii</taxon>
        <taxon>Neopterygii</taxon>
        <taxon>Teleostei</taxon>
        <taxon>Ostariophysi</taxon>
        <taxon>Cypriniformes</taxon>
        <taxon>Cyprinidae</taxon>
        <taxon>Labeoninae</taxon>
        <taxon>Labeonini</taxon>
        <taxon>Cirrhinus</taxon>
    </lineage>
</organism>
<evidence type="ECO:0000256" key="4">
    <source>
        <dbReference type="ARBA" id="ARBA00023157"/>
    </source>
</evidence>
<dbReference type="Gene3D" id="2.60.40.10">
    <property type="entry name" value="Immunoglobulins"/>
    <property type="match status" value="3"/>
</dbReference>
<dbReference type="PROSITE" id="PS50835">
    <property type="entry name" value="IG_LIKE"/>
    <property type="match status" value="2"/>
</dbReference>
<dbReference type="InterPro" id="IPR036179">
    <property type="entry name" value="Ig-like_dom_sf"/>
</dbReference>
<protein>
    <recommendedName>
        <fullName evidence="8">Ig-like domain-containing protein</fullName>
    </recommendedName>
</protein>
<keyword evidence="4" id="KW-1015">Disulfide bond</keyword>
<dbReference type="PANTHER" id="PTHR11890">
    <property type="entry name" value="INTERLEUKIN-1 RECEPTOR FAMILY MEMBER"/>
    <property type="match status" value="1"/>
</dbReference>
<feature type="transmembrane region" description="Helical" evidence="7">
    <location>
        <begin position="425"/>
        <end position="445"/>
    </location>
</feature>
<evidence type="ECO:0000256" key="6">
    <source>
        <dbReference type="ARBA" id="ARBA00023319"/>
    </source>
</evidence>
<evidence type="ECO:0000256" key="3">
    <source>
        <dbReference type="ARBA" id="ARBA00022737"/>
    </source>
</evidence>
<proteinExistence type="inferred from homology"/>
<keyword evidence="6" id="KW-0393">Immunoglobulin domain</keyword>
<evidence type="ECO:0000313" key="9">
    <source>
        <dbReference type="EMBL" id="KAL1268748.1"/>
    </source>
</evidence>
<keyword evidence="5" id="KW-0325">Glycoprotein</keyword>
<dbReference type="SMART" id="SM00409">
    <property type="entry name" value="IG"/>
    <property type="match status" value="2"/>
</dbReference>
<feature type="domain" description="Ig-like" evidence="8">
    <location>
        <begin position="193"/>
        <end position="279"/>
    </location>
</feature>
<keyword evidence="2" id="KW-0732">Signal</keyword>
<comment type="caution">
    <text evidence="9">The sequence shown here is derived from an EMBL/GenBank/DDBJ whole genome shotgun (WGS) entry which is preliminary data.</text>
</comment>
<reference evidence="9 10" key="1">
    <citation type="submission" date="2023-09" db="EMBL/GenBank/DDBJ databases">
        <authorList>
            <person name="Wang M."/>
        </authorList>
    </citation>
    <scope>NUCLEOTIDE SEQUENCE [LARGE SCALE GENOMIC DNA]</scope>
    <source>
        <strain evidence="9">GT-2023</strain>
        <tissue evidence="9">Liver</tissue>
    </source>
</reference>
<keyword evidence="3" id="KW-0677">Repeat</keyword>
<dbReference type="InterPro" id="IPR007110">
    <property type="entry name" value="Ig-like_dom"/>
</dbReference>
<dbReference type="InterPro" id="IPR015621">
    <property type="entry name" value="IL-1_rcpt_fam"/>
</dbReference>
<keyword evidence="7" id="KW-0812">Transmembrane</keyword>
<dbReference type="InterPro" id="IPR004074">
    <property type="entry name" value="IL-1_rcpt_I/II-typ"/>
</dbReference>
<dbReference type="PRINTS" id="PR01536">
    <property type="entry name" value="INTRLKN1R12F"/>
</dbReference>
<comment type="similarity">
    <text evidence="1">Belongs to the interleukin-1 receptor family.</text>
</comment>
<keyword evidence="10" id="KW-1185">Reference proteome</keyword>
<gene>
    <name evidence="9" type="ORF">QQF64_034111</name>
</gene>
<evidence type="ECO:0000313" key="10">
    <source>
        <dbReference type="Proteomes" id="UP001558613"/>
    </source>
</evidence>
<evidence type="ECO:0000259" key="8">
    <source>
        <dbReference type="PROSITE" id="PS50835"/>
    </source>
</evidence>
<dbReference type="EMBL" id="JAYMGO010000009">
    <property type="protein sequence ID" value="KAL1268748.1"/>
    <property type="molecule type" value="Genomic_DNA"/>
</dbReference>
<feature type="domain" description="Ig-like" evidence="8">
    <location>
        <begin position="315"/>
        <end position="415"/>
    </location>
</feature>
<dbReference type="PANTHER" id="PTHR11890:SF18">
    <property type="entry name" value="LYMPHOCYTE ACTIVATION GENE 3 PROTEIN"/>
    <property type="match status" value="1"/>
</dbReference>
<keyword evidence="7" id="KW-0472">Membrane</keyword>
<dbReference type="Proteomes" id="UP001558613">
    <property type="component" value="Unassembled WGS sequence"/>
</dbReference>
<name>A0ABR3MVT0_9TELE</name>
<dbReference type="InterPro" id="IPR013783">
    <property type="entry name" value="Ig-like_fold"/>
</dbReference>
<evidence type="ECO:0000256" key="7">
    <source>
        <dbReference type="SAM" id="Phobius"/>
    </source>
</evidence>
<dbReference type="SUPFAM" id="SSF48726">
    <property type="entry name" value="Immunoglobulin"/>
    <property type="match status" value="2"/>
</dbReference>
<sequence>MFTLLQIDCILPSKPSVKLLIFSARSVQRELLNAAHVRWSLLLSAKLILITIIMIINRQRLFDFSTCIAVFSVRLFLCSALPLKDSCVVVSPEIPDYRVQGEAVIIRFPFLEDAVNYRELRVDNSSTFHILHTNLKNESRVRSGSDQVMPTERRILLLPAHPSHSGTYTYIFRSDTFCLTGSIKVMIYEAEEPSMTVFPYTAYAGEDTEIVCPHLKYFKRSENPKWYKDFQSTALPIGTGQYSIERGIILAIKNISVKDEGFYTCRLRVIFNNTHYNVSRTWRVQVSVPVSEVPAPEAVTSNSLSAFTSSSHSFPYIVFPANGSVTESHIGSHLVIKCMVSVGNQLAQSTDVTWLVNDQPVQNSHLGGRAFQTDKSITGNHLEVQLVIFELLKEDNGTKLKCICQNKDKKQEVVTQIRLIDSESLWLVVAAASFCFILVVCVFAYHLSQRPQKRRDYVLARQTSTI</sequence>
<keyword evidence="7" id="KW-1133">Transmembrane helix</keyword>
<accession>A0ABR3MVT0</accession>
<dbReference type="InterPro" id="IPR003599">
    <property type="entry name" value="Ig_sub"/>
</dbReference>